<name>A0A1M6LWI7_9BACT</name>
<evidence type="ECO:0000313" key="1">
    <source>
        <dbReference type="EMBL" id="SHJ75535.1"/>
    </source>
</evidence>
<accession>A0A1M6LWI7</accession>
<evidence type="ECO:0000313" key="2">
    <source>
        <dbReference type="Proteomes" id="UP000184418"/>
    </source>
</evidence>
<dbReference type="Proteomes" id="UP000184418">
    <property type="component" value="Unassembled WGS sequence"/>
</dbReference>
<dbReference type="STRING" id="1121955.SAMN02745146_0081"/>
<keyword evidence="2" id="KW-1185">Reference proteome</keyword>
<dbReference type="OrthoDB" id="887320at2"/>
<dbReference type="AlphaFoldDB" id="A0A1M6LWI7"/>
<reference evidence="1 2" key="1">
    <citation type="submission" date="2016-11" db="EMBL/GenBank/DDBJ databases">
        <authorList>
            <person name="Jaros S."/>
            <person name="Januszkiewicz K."/>
            <person name="Wedrychowicz H."/>
        </authorList>
    </citation>
    <scope>NUCLEOTIDE SEQUENCE [LARGE SCALE GENOMIC DNA]</scope>
    <source>
        <strain evidence="1 2">DSM 21074</strain>
    </source>
</reference>
<protein>
    <submittedName>
        <fullName evidence="1">Uncharacterized protein</fullName>
    </submittedName>
</protein>
<dbReference type="RefSeq" id="WP_143164252.1">
    <property type="nucleotide sequence ID" value="NZ_FQYN01000010.1"/>
</dbReference>
<organism evidence="1 2">
    <name type="scientific">Hymenobacter daecheongensis DSM 21074</name>
    <dbReference type="NCBI Taxonomy" id="1121955"/>
    <lineage>
        <taxon>Bacteria</taxon>
        <taxon>Pseudomonadati</taxon>
        <taxon>Bacteroidota</taxon>
        <taxon>Cytophagia</taxon>
        <taxon>Cytophagales</taxon>
        <taxon>Hymenobacteraceae</taxon>
        <taxon>Hymenobacter</taxon>
    </lineage>
</organism>
<dbReference type="EMBL" id="FQYN01000010">
    <property type="protein sequence ID" value="SHJ75535.1"/>
    <property type="molecule type" value="Genomic_DNA"/>
</dbReference>
<sequence length="75" mass="9040">MRDRRQQQAKENAIKTDYENMARQKIYSRVYICDQLSLKYHLQPSTVERIVWGEYDTRRAREAARRPPTQQRVAA</sequence>
<gene>
    <name evidence="1" type="ORF">SAMN02745146_0081</name>
</gene>
<proteinExistence type="predicted"/>